<dbReference type="GO" id="GO:0042158">
    <property type="term" value="P:lipoprotein biosynthetic process"/>
    <property type="evidence" value="ECO:0007669"/>
    <property type="project" value="UniProtKB-UniRule"/>
</dbReference>
<dbReference type="PANTHER" id="PTHR30589:SF0">
    <property type="entry name" value="PHOSPHATIDYLGLYCEROL--PROLIPOPROTEIN DIACYLGLYCERYL TRANSFERASE"/>
    <property type="match status" value="1"/>
</dbReference>
<dbReference type="EC" id="2.5.1.145" evidence="7"/>
<dbReference type="NCBIfam" id="TIGR00544">
    <property type="entry name" value="lgt"/>
    <property type="match status" value="1"/>
</dbReference>
<evidence type="ECO:0000256" key="3">
    <source>
        <dbReference type="ARBA" id="ARBA00022679"/>
    </source>
</evidence>
<feature type="transmembrane region" description="Helical" evidence="7">
    <location>
        <begin position="217"/>
        <end position="240"/>
    </location>
</feature>
<evidence type="ECO:0000256" key="6">
    <source>
        <dbReference type="ARBA" id="ARBA00023136"/>
    </source>
</evidence>
<dbReference type="PANTHER" id="PTHR30589">
    <property type="entry name" value="PROLIPOPROTEIN DIACYLGLYCERYL TRANSFERASE"/>
    <property type="match status" value="1"/>
</dbReference>
<evidence type="ECO:0000256" key="2">
    <source>
        <dbReference type="ARBA" id="ARBA00022475"/>
    </source>
</evidence>
<dbReference type="Pfam" id="PF01790">
    <property type="entry name" value="LGT"/>
    <property type="match status" value="1"/>
</dbReference>
<feature type="transmembrane region" description="Helical" evidence="7">
    <location>
        <begin position="52"/>
        <end position="70"/>
    </location>
</feature>
<reference evidence="8 9" key="1">
    <citation type="journal article" date="2019" name="Nat. Microbiol.">
        <title>Mediterranean grassland soil C-N compound turnover is dependent on rainfall and depth, and is mediated by genomically divergent microorganisms.</title>
        <authorList>
            <person name="Diamond S."/>
            <person name="Andeer P.F."/>
            <person name="Li Z."/>
            <person name="Crits-Christoph A."/>
            <person name="Burstein D."/>
            <person name="Anantharaman K."/>
            <person name="Lane K.R."/>
            <person name="Thomas B.C."/>
            <person name="Pan C."/>
            <person name="Northen T.R."/>
            <person name="Banfield J.F."/>
        </authorList>
    </citation>
    <scope>NUCLEOTIDE SEQUENCE [LARGE SCALE GENOMIC DNA]</scope>
    <source>
        <strain evidence="8">NP_4</strain>
    </source>
</reference>
<comment type="similarity">
    <text evidence="1 7">Belongs to the Lgt family.</text>
</comment>
<dbReference type="UniPathway" id="UPA00664"/>
<sequence>MLRAVHPVAFQWGPLVIRWYGVMMAITVLATAAMALRMGPRLGVPAREIDRLILPFVLFAFVGARLGYVLSHPAEFISPVEILRIYHGGLTSHGAIAGGFATLWWASRRRGLPLWSLADATVWAVPLGNIFVRFGNFMNGELYGDVTALPWAVTFPGVPGPRHPLQIYEMILAGVILALTVPLVARRRFPGQVFWSVVVLTSVGRILLDLLRSEDRVFGVVTLGQIPAAFLIVVGLSFLFRSHREQRPGA</sequence>
<gene>
    <name evidence="7 8" type="primary">lgt</name>
    <name evidence="8" type="ORF">E6H01_04160</name>
</gene>
<dbReference type="Proteomes" id="UP000319353">
    <property type="component" value="Unassembled WGS sequence"/>
</dbReference>
<name>A0A537L8U8_9BACT</name>
<feature type="transmembrane region" description="Helical" evidence="7">
    <location>
        <begin position="112"/>
        <end position="132"/>
    </location>
</feature>
<proteinExistence type="inferred from homology"/>
<dbReference type="HAMAP" id="MF_01147">
    <property type="entry name" value="Lgt"/>
    <property type="match status" value="1"/>
</dbReference>
<protein>
    <recommendedName>
        <fullName evidence="7">Phosphatidylglycerol--prolipoprotein diacylglyceryl transferase</fullName>
        <ecNumber evidence="7">2.5.1.145</ecNumber>
    </recommendedName>
</protein>
<evidence type="ECO:0000256" key="1">
    <source>
        <dbReference type="ARBA" id="ARBA00007150"/>
    </source>
</evidence>
<organism evidence="8 9">
    <name type="scientific">Candidatus Segetimicrobium genomatis</name>
    <dbReference type="NCBI Taxonomy" id="2569760"/>
    <lineage>
        <taxon>Bacteria</taxon>
        <taxon>Bacillati</taxon>
        <taxon>Candidatus Sysuimicrobiota</taxon>
        <taxon>Candidatus Sysuimicrobiia</taxon>
        <taxon>Candidatus Sysuimicrobiales</taxon>
        <taxon>Candidatus Segetimicrobiaceae</taxon>
        <taxon>Candidatus Segetimicrobium</taxon>
    </lineage>
</organism>
<keyword evidence="2 7" id="KW-1003">Cell membrane</keyword>
<feature type="transmembrane region" description="Helical" evidence="7">
    <location>
        <begin position="192"/>
        <end position="211"/>
    </location>
</feature>
<keyword evidence="8" id="KW-0449">Lipoprotein</keyword>
<dbReference type="GO" id="GO:0005886">
    <property type="term" value="C:plasma membrane"/>
    <property type="evidence" value="ECO:0007669"/>
    <property type="project" value="UniProtKB-SubCell"/>
</dbReference>
<comment type="catalytic activity">
    <reaction evidence="7">
        <text>L-cysteinyl-[prolipoprotein] + a 1,2-diacyl-sn-glycero-3-phospho-(1'-sn-glycerol) = an S-1,2-diacyl-sn-glyceryl-L-cysteinyl-[prolipoprotein] + sn-glycerol 1-phosphate + H(+)</text>
        <dbReference type="Rhea" id="RHEA:56712"/>
        <dbReference type="Rhea" id="RHEA-COMP:14679"/>
        <dbReference type="Rhea" id="RHEA-COMP:14680"/>
        <dbReference type="ChEBI" id="CHEBI:15378"/>
        <dbReference type="ChEBI" id="CHEBI:29950"/>
        <dbReference type="ChEBI" id="CHEBI:57685"/>
        <dbReference type="ChEBI" id="CHEBI:64716"/>
        <dbReference type="ChEBI" id="CHEBI:140658"/>
        <dbReference type="EC" id="2.5.1.145"/>
    </reaction>
</comment>
<comment type="pathway">
    <text evidence="7">Protein modification; lipoprotein biosynthesis (diacylglyceryl transfer).</text>
</comment>
<comment type="caution">
    <text evidence="8">The sequence shown here is derived from an EMBL/GenBank/DDBJ whole genome shotgun (WGS) entry which is preliminary data.</text>
</comment>
<keyword evidence="3 7" id="KW-0808">Transferase</keyword>
<feature type="transmembrane region" description="Helical" evidence="7">
    <location>
        <begin position="20"/>
        <end position="40"/>
    </location>
</feature>
<keyword evidence="5 7" id="KW-1133">Transmembrane helix</keyword>
<comment type="function">
    <text evidence="7">Catalyzes the transfer of the diacylglyceryl group from phosphatidylglycerol to the sulfhydryl group of the N-terminal cysteine of a prolipoprotein, the first step in the formation of mature lipoproteins.</text>
</comment>
<comment type="subcellular location">
    <subcellularLocation>
        <location evidence="7">Cell membrane</location>
        <topology evidence="7">Multi-pass membrane protein</topology>
    </subcellularLocation>
</comment>
<evidence type="ECO:0000256" key="5">
    <source>
        <dbReference type="ARBA" id="ARBA00022989"/>
    </source>
</evidence>
<evidence type="ECO:0000256" key="7">
    <source>
        <dbReference type="HAMAP-Rule" id="MF_01147"/>
    </source>
</evidence>
<dbReference type="GO" id="GO:0008961">
    <property type="term" value="F:phosphatidylglycerol-prolipoprotein diacylglyceryl transferase activity"/>
    <property type="evidence" value="ECO:0007669"/>
    <property type="project" value="UniProtKB-UniRule"/>
</dbReference>
<dbReference type="AlphaFoldDB" id="A0A537L8U8"/>
<feature type="transmembrane region" description="Helical" evidence="7">
    <location>
        <begin position="85"/>
        <end position="105"/>
    </location>
</feature>
<dbReference type="InterPro" id="IPR001640">
    <property type="entry name" value="Lgt"/>
</dbReference>
<evidence type="ECO:0000256" key="4">
    <source>
        <dbReference type="ARBA" id="ARBA00022692"/>
    </source>
</evidence>
<accession>A0A537L8U8</accession>
<evidence type="ECO:0000313" key="9">
    <source>
        <dbReference type="Proteomes" id="UP000319353"/>
    </source>
</evidence>
<keyword evidence="6 7" id="KW-0472">Membrane</keyword>
<feature type="transmembrane region" description="Helical" evidence="7">
    <location>
        <begin position="165"/>
        <end position="185"/>
    </location>
</feature>
<dbReference type="EMBL" id="VBAL01000041">
    <property type="protein sequence ID" value="TMJ04421.1"/>
    <property type="molecule type" value="Genomic_DNA"/>
</dbReference>
<feature type="binding site" evidence="7">
    <location>
        <position position="133"/>
    </location>
    <ligand>
        <name>a 1,2-diacyl-sn-glycero-3-phospho-(1'-sn-glycerol)</name>
        <dbReference type="ChEBI" id="CHEBI:64716"/>
    </ligand>
</feature>
<evidence type="ECO:0000313" key="8">
    <source>
        <dbReference type="EMBL" id="TMJ04421.1"/>
    </source>
</evidence>
<keyword evidence="4 7" id="KW-0812">Transmembrane</keyword>